<comment type="catalytic activity">
    <reaction evidence="7">
        <text>L-cysteinyl-[prolipoprotein] + a 1,2-diacyl-sn-glycero-3-phospho-(1'-sn-glycerol) = an S-1,2-diacyl-sn-glyceryl-L-cysteinyl-[prolipoprotein] + sn-glycerol 1-phosphate + H(+)</text>
        <dbReference type="Rhea" id="RHEA:56712"/>
        <dbReference type="Rhea" id="RHEA-COMP:14679"/>
        <dbReference type="Rhea" id="RHEA-COMP:14680"/>
        <dbReference type="ChEBI" id="CHEBI:15378"/>
        <dbReference type="ChEBI" id="CHEBI:29950"/>
        <dbReference type="ChEBI" id="CHEBI:57685"/>
        <dbReference type="ChEBI" id="CHEBI:64716"/>
        <dbReference type="ChEBI" id="CHEBI:140658"/>
        <dbReference type="EC" id="2.5.1.145"/>
    </reaction>
</comment>
<dbReference type="UniPathway" id="UPA00664"/>
<comment type="pathway">
    <text evidence="7">Protein modification; lipoprotein biosynthesis (diacylglyceryl transfer).</text>
</comment>
<keyword evidence="4 7" id="KW-0812">Transmembrane</keyword>
<evidence type="ECO:0000256" key="3">
    <source>
        <dbReference type="ARBA" id="ARBA00022679"/>
    </source>
</evidence>
<proteinExistence type="inferred from homology"/>
<dbReference type="EMBL" id="QJVD01000008">
    <property type="protein sequence ID" value="PYI67706.1"/>
    <property type="molecule type" value="Genomic_DNA"/>
</dbReference>
<comment type="subcellular location">
    <subcellularLocation>
        <location evidence="7">Cell membrane</location>
        <topology evidence="7">Multi-pass membrane protein</topology>
    </subcellularLocation>
</comment>
<keyword evidence="3 7" id="KW-0808">Transferase</keyword>
<feature type="compositionally biased region" description="Basic and acidic residues" evidence="8">
    <location>
        <begin position="350"/>
        <end position="360"/>
    </location>
</feature>
<dbReference type="GO" id="GO:0005886">
    <property type="term" value="C:plasma membrane"/>
    <property type="evidence" value="ECO:0007669"/>
    <property type="project" value="UniProtKB-SubCell"/>
</dbReference>
<dbReference type="GO" id="GO:0008961">
    <property type="term" value="F:phosphatidylglycerol-prolipoprotein diacylglyceryl transferase activity"/>
    <property type="evidence" value="ECO:0007669"/>
    <property type="project" value="UniProtKB-UniRule"/>
</dbReference>
<feature type="compositionally biased region" description="Polar residues" evidence="8">
    <location>
        <begin position="333"/>
        <end position="342"/>
    </location>
</feature>
<name>A0A2V5LYT2_9MICC</name>
<feature type="transmembrane region" description="Helical" evidence="7">
    <location>
        <begin position="218"/>
        <end position="234"/>
    </location>
</feature>
<feature type="transmembrane region" description="Helical" evidence="7">
    <location>
        <begin position="129"/>
        <end position="147"/>
    </location>
</feature>
<sequence length="410" mass="43404">MASTAAASIPAPAWSGFDLGPLRIHAYALCILLGIVAAIWLTSRRWNRRGGPEGSIWDIAIWAIPFGIIGGRLYHVFSSPDAYFGPGYNGTGNLWLIPQIWLGGLGIWGAVVLGVIGAWIGCRRAGVKISAFIDAAAPGILLAQGIGRWGNYFNQELFGGPTTLPWGLHVDPQFVPDGFSPDTLFHPTFLYECVWDVLGVVALLLIDRHFRMRRGRLFLMYAMIYTAGRVWIELLRIDAAEHITFFGITTRLNVWTSIFVFAAALVVFLVLTFVRRQTVSDSVFLPGRGPSTEVQPSSAGTTAQDTDDAVPSATPAGGGDAVGSPGSDPVRSVRTSNGNAAQDSAAGESSARDTATRDAAGDTGARHAVPKPAEAGSPAARNGRNGLESDAVADPSKETAAPDETGKSGS</sequence>
<dbReference type="AlphaFoldDB" id="A0A2V5LYT2"/>
<keyword evidence="2 7" id="KW-1003">Cell membrane</keyword>
<dbReference type="OrthoDB" id="871140at2"/>
<evidence type="ECO:0000256" key="5">
    <source>
        <dbReference type="ARBA" id="ARBA00022989"/>
    </source>
</evidence>
<comment type="similarity">
    <text evidence="1 7">Belongs to the Lgt family.</text>
</comment>
<dbReference type="Proteomes" id="UP000247832">
    <property type="component" value="Unassembled WGS sequence"/>
</dbReference>
<feature type="transmembrane region" description="Helical" evidence="7">
    <location>
        <begin position="24"/>
        <end position="43"/>
    </location>
</feature>
<dbReference type="Pfam" id="PF01790">
    <property type="entry name" value="LGT"/>
    <property type="match status" value="1"/>
</dbReference>
<evidence type="ECO:0000256" key="4">
    <source>
        <dbReference type="ARBA" id="ARBA00022692"/>
    </source>
</evidence>
<keyword evidence="5 7" id="KW-1133">Transmembrane helix</keyword>
<comment type="caution">
    <text evidence="9">The sequence shown here is derived from an EMBL/GenBank/DDBJ whole genome shotgun (WGS) entry which is preliminary data.</text>
</comment>
<comment type="function">
    <text evidence="7">Catalyzes the transfer of the diacylglyceryl group from phosphatidylglycerol to the sulfhydryl group of the N-terminal cysteine of a prolipoprotein, the first step in the formation of mature lipoproteins.</text>
</comment>
<feature type="compositionally biased region" description="Polar residues" evidence="8">
    <location>
        <begin position="292"/>
        <end position="304"/>
    </location>
</feature>
<dbReference type="EC" id="2.5.1.145" evidence="7"/>
<evidence type="ECO:0000313" key="9">
    <source>
        <dbReference type="EMBL" id="PYI67706.1"/>
    </source>
</evidence>
<gene>
    <name evidence="7" type="primary">lgt</name>
    <name evidence="9" type="ORF">CVV68_09335</name>
</gene>
<feature type="transmembrane region" description="Helical" evidence="7">
    <location>
        <begin position="95"/>
        <end position="122"/>
    </location>
</feature>
<evidence type="ECO:0000256" key="8">
    <source>
        <dbReference type="SAM" id="MobiDB-lite"/>
    </source>
</evidence>
<keyword evidence="9" id="KW-0449">Lipoprotein</keyword>
<dbReference type="NCBIfam" id="TIGR00544">
    <property type="entry name" value="lgt"/>
    <property type="match status" value="1"/>
</dbReference>
<dbReference type="InterPro" id="IPR001640">
    <property type="entry name" value="Lgt"/>
</dbReference>
<feature type="region of interest" description="Disordered" evidence="8">
    <location>
        <begin position="285"/>
        <end position="410"/>
    </location>
</feature>
<feature type="binding site" evidence="7">
    <location>
        <position position="148"/>
    </location>
    <ligand>
        <name>a 1,2-diacyl-sn-glycero-3-phospho-(1'-sn-glycerol)</name>
        <dbReference type="ChEBI" id="CHEBI:64716"/>
    </ligand>
</feature>
<keyword evidence="10" id="KW-1185">Reference proteome</keyword>
<dbReference type="PANTHER" id="PTHR30589:SF0">
    <property type="entry name" value="PHOSPHATIDYLGLYCEROL--PROLIPOPROTEIN DIACYLGLYCERYL TRANSFERASE"/>
    <property type="match status" value="1"/>
</dbReference>
<accession>A0A2V5LYT2</accession>
<organism evidence="9 10">
    <name type="scientific">Arthrobacter livingstonensis</name>
    <dbReference type="NCBI Taxonomy" id="670078"/>
    <lineage>
        <taxon>Bacteria</taxon>
        <taxon>Bacillati</taxon>
        <taxon>Actinomycetota</taxon>
        <taxon>Actinomycetes</taxon>
        <taxon>Micrococcales</taxon>
        <taxon>Micrococcaceae</taxon>
        <taxon>Arthrobacter</taxon>
    </lineage>
</organism>
<feature type="transmembrane region" description="Helical" evidence="7">
    <location>
        <begin position="254"/>
        <end position="274"/>
    </location>
</feature>
<protein>
    <recommendedName>
        <fullName evidence="7">Phosphatidylglycerol--prolipoprotein diacylglyceryl transferase</fullName>
        <ecNumber evidence="7">2.5.1.145</ecNumber>
    </recommendedName>
</protein>
<evidence type="ECO:0000256" key="6">
    <source>
        <dbReference type="ARBA" id="ARBA00023136"/>
    </source>
</evidence>
<dbReference type="PROSITE" id="PS01311">
    <property type="entry name" value="LGT"/>
    <property type="match status" value="1"/>
</dbReference>
<keyword evidence="6 7" id="KW-0472">Membrane</keyword>
<dbReference type="GO" id="GO:0042158">
    <property type="term" value="P:lipoprotein biosynthetic process"/>
    <property type="evidence" value="ECO:0007669"/>
    <property type="project" value="UniProtKB-UniRule"/>
</dbReference>
<evidence type="ECO:0000256" key="7">
    <source>
        <dbReference type="HAMAP-Rule" id="MF_01147"/>
    </source>
</evidence>
<evidence type="ECO:0000256" key="2">
    <source>
        <dbReference type="ARBA" id="ARBA00022475"/>
    </source>
</evidence>
<feature type="transmembrane region" description="Helical" evidence="7">
    <location>
        <begin position="55"/>
        <end position="75"/>
    </location>
</feature>
<evidence type="ECO:0000313" key="10">
    <source>
        <dbReference type="Proteomes" id="UP000247832"/>
    </source>
</evidence>
<dbReference type="HAMAP" id="MF_01147">
    <property type="entry name" value="Lgt"/>
    <property type="match status" value="1"/>
</dbReference>
<evidence type="ECO:0000256" key="1">
    <source>
        <dbReference type="ARBA" id="ARBA00007150"/>
    </source>
</evidence>
<dbReference type="PANTHER" id="PTHR30589">
    <property type="entry name" value="PROLIPOPROTEIN DIACYLGLYCERYL TRANSFERASE"/>
    <property type="match status" value="1"/>
</dbReference>
<reference evidence="9 10" key="1">
    <citation type="submission" date="2018-05" db="EMBL/GenBank/DDBJ databases">
        <title>Genetic diversity of glacier-inhabiting Cryobacterium bacteria in China and description of Cryobacterium mengkeensis sp. nov. and Arthrobacter glacialis sp. nov.</title>
        <authorList>
            <person name="Liu Q."/>
            <person name="Xin Y.-H."/>
        </authorList>
    </citation>
    <scope>NUCLEOTIDE SEQUENCE [LARGE SCALE GENOMIC DNA]</scope>
    <source>
        <strain evidence="9 10">LI2</strain>
    </source>
</reference>
<feature type="transmembrane region" description="Helical" evidence="7">
    <location>
        <begin position="189"/>
        <end position="206"/>
    </location>
</feature>